<evidence type="ECO:0000313" key="2">
    <source>
        <dbReference type="Proteomes" id="UP000790377"/>
    </source>
</evidence>
<comment type="caution">
    <text evidence="1">The sequence shown here is derived from an EMBL/GenBank/DDBJ whole genome shotgun (WGS) entry which is preliminary data.</text>
</comment>
<organism evidence="1 2">
    <name type="scientific">Hygrophoropsis aurantiaca</name>
    <dbReference type="NCBI Taxonomy" id="72124"/>
    <lineage>
        <taxon>Eukaryota</taxon>
        <taxon>Fungi</taxon>
        <taxon>Dikarya</taxon>
        <taxon>Basidiomycota</taxon>
        <taxon>Agaricomycotina</taxon>
        <taxon>Agaricomycetes</taxon>
        <taxon>Agaricomycetidae</taxon>
        <taxon>Boletales</taxon>
        <taxon>Coniophorineae</taxon>
        <taxon>Hygrophoropsidaceae</taxon>
        <taxon>Hygrophoropsis</taxon>
    </lineage>
</organism>
<dbReference type="Proteomes" id="UP000790377">
    <property type="component" value="Unassembled WGS sequence"/>
</dbReference>
<keyword evidence="2" id="KW-1185">Reference proteome</keyword>
<reference evidence="1" key="1">
    <citation type="journal article" date="2021" name="New Phytol.">
        <title>Evolutionary innovations through gain and loss of genes in the ectomycorrhizal Boletales.</title>
        <authorList>
            <person name="Wu G."/>
            <person name="Miyauchi S."/>
            <person name="Morin E."/>
            <person name="Kuo A."/>
            <person name="Drula E."/>
            <person name="Varga T."/>
            <person name="Kohler A."/>
            <person name="Feng B."/>
            <person name="Cao Y."/>
            <person name="Lipzen A."/>
            <person name="Daum C."/>
            <person name="Hundley H."/>
            <person name="Pangilinan J."/>
            <person name="Johnson J."/>
            <person name="Barry K."/>
            <person name="LaButti K."/>
            <person name="Ng V."/>
            <person name="Ahrendt S."/>
            <person name="Min B."/>
            <person name="Choi I.G."/>
            <person name="Park H."/>
            <person name="Plett J.M."/>
            <person name="Magnuson J."/>
            <person name="Spatafora J.W."/>
            <person name="Nagy L.G."/>
            <person name="Henrissat B."/>
            <person name="Grigoriev I.V."/>
            <person name="Yang Z.L."/>
            <person name="Xu J."/>
            <person name="Martin F.M."/>
        </authorList>
    </citation>
    <scope>NUCLEOTIDE SEQUENCE</scope>
    <source>
        <strain evidence="1">ATCC 28755</strain>
    </source>
</reference>
<protein>
    <submittedName>
        <fullName evidence="1">Uncharacterized protein</fullName>
    </submittedName>
</protein>
<evidence type="ECO:0000313" key="1">
    <source>
        <dbReference type="EMBL" id="KAH7904664.1"/>
    </source>
</evidence>
<proteinExistence type="predicted"/>
<accession>A0ACB7ZUY2</accession>
<name>A0ACB7ZUY2_9AGAM</name>
<dbReference type="EMBL" id="MU268397">
    <property type="protein sequence ID" value="KAH7904664.1"/>
    <property type="molecule type" value="Genomic_DNA"/>
</dbReference>
<gene>
    <name evidence="1" type="ORF">BJ138DRAFT_1166145</name>
</gene>
<sequence>MSLQSRPIKVGVVGLSTNPSSWAHSFLSPALRHAQLAQKYSLVAVSTTSDASAKASAKEQSDSLGRLVKAYSGSTSHIAQDPDVDLVLVAVKAPYHKSAALPAINAGKDCFVEWPVGRNLSETIELAEAARRHRVRTIVGLQGRQSIVLLKAKELISDGKIGRVLSCSVVALAPREMGLWGPQVRETNAYTTDDSCGGSMLDIAVGHHLDALTFVLGSDFMSVSAVTSTVYTSTSLVDADGLPTGKTVTTTNPDHVAFVGLLANGTIASVSFRGGYTSQGRKQLLWEIDGESGSIRVESDNVWGSFVQIVDPSLFLNGVEVQAKTEGSAAHNTTNPKLGLSERKALPGNDEALTRNLVGQFTEFWKGGEGTYADLDEAVKTRRLLEAISESAREGKRVDIQ</sequence>